<protein>
    <submittedName>
        <fullName evidence="3">NOP5/NOP56 family protein</fullName>
    </submittedName>
</protein>
<dbReference type="InterPro" id="IPR002687">
    <property type="entry name" value="Nop_dom"/>
</dbReference>
<name>A0A9Q4GIJ2_9EURY</name>
<dbReference type="Gene3D" id="1.10.246.90">
    <property type="entry name" value="Nop domain"/>
    <property type="match status" value="1"/>
</dbReference>
<feature type="region of interest" description="Disordered" evidence="1">
    <location>
        <begin position="1"/>
        <end position="31"/>
    </location>
</feature>
<dbReference type="Pfam" id="PF01798">
    <property type="entry name" value="Nop"/>
    <property type="match status" value="1"/>
</dbReference>
<sequence>MTWYERGTDADAVTEELDEGGEPDARDLPGDAVESGVFGTRDGYYDALHQATVEGARRRVDEAVDTAERDVINAVRTLETVGDSLNELDERTRDWREETDRVPVEGVVEGRNALEETRDETRGFIEERTPELAPNLSNLADPVLAARLIALAGGLDELARMPSSTVQVLGAEDALFRHLRGDAPPPKHGVIYVHPYVRGTREDERGSAARAVAGKLTIAARVDRYAGDLRPQLADELDEKMERIQGRDDG</sequence>
<comment type="caution">
    <text evidence="3">The sequence shown here is derived from an EMBL/GenBank/DDBJ whole genome shotgun (WGS) entry which is preliminary data.</text>
</comment>
<dbReference type="EMBL" id="RKLV01000002">
    <property type="protein sequence ID" value="MCX2818346.1"/>
    <property type="molecule type" value="Genomic_DNA"/>
</dbReference>
<dbReference type="AlphaFoldDB" id="A0A9Q4GIJ2"/>
<evidence type="ECO:0000259" key="2">
    <source>
        <dbReference type="PROSITE" id="PS51358"/>
    </source>
</evidence>
<evidence type="ECO:0000313" key="4">
    <source>
        <dbReference type="Proteomes" id="UP001149411"/>
    </source>
</evidence>
<reference evidence="3" key="1">
    <citation type="submission" date="2022-09" db="EMBL/GenBank/DDBJ databases">
        <title>Haloadaptaus new haloarchaeum isolated from saline soil.</title>
        <authorList>
            <person name="Duran-Viseras A."/>
            <person name="Sanchez-Porro C."/>
            <person name="Ventosa A."/>
        </authorList>
    </citation>
    <scope>NUCLEOTIDE SEQUENCE</scope>
    <source>
        <strain evidence="3">F3-133</strain>
    </source>
</reference>
<dbReference type="PANTHER" id="PTHR10894:SF0">
    <property type="entry name" value="NUCLEOLAR PROTEIN 56"/>
    <property type="match status" value="1"/>
</dbReference>
<keyword evidence="4" id="KW-1185">Reference proteome</keyword>
<dbReference type="SUPFAM" id="SSF89124">
    <property type="entry name" value="Nop domain"/>
    <property type="match status" value="1"/>
</dbReference>
<dbReference type="RefSeq" id="WP_266086135.1">
    <property type="nucleotide sequence ID" value="NZ_RKLV01000002.1"/>
</dbReference>
<dbReference type="InterPro" id="IPR042239">
    <property type="entry name" value="Nop_C"/>
</dbReference>
<gene>
    <name evidence="3" type="ORF">EGH25_03135</name>
</gene>
<accession>A0A9Q4GIJ2</accession>
<dbReference type="GO" id="GO:0030515">
    <property type="term" value="F:snoRNA binding"/>
    <property type="evidence" value="ECO:0007669"/>
    <property type="project" value="InterPro"/>
</dbReference>
<dbReference type="Proteomes" id="UP001149411">
    <property type="component" value="Unassembled WGS sequence"/>
</dbReference>
<evidence type="ECO:0000256" key="1">
    <source>
        <dbReference type="SAM" id="MobiDB-lite"/>
    </source>
</evidence>
<feature type="domain" description="Nop" evidence="2">
    <location>
        <begin position="132"/>
        <end position="246"/>
    </location>
</feature>
<dbReference type="GO" id="GO:0031428">
    <property type="term" value="C:box C/D methylation guide snoRNP complex"/>
    <property type="evidence" value="ECO:0007669"/>
    <property type="project" value="InterPro"/>
</dbReference>
<dbReference type="PANTHER" id="PTHR10894">
    <property type="entry name" value="NUCLEOLAR PROTEIN 5 NUCLEOLAR PROTEIN NOP5 NOP58"/>
    <property type="match status" value="1"/>
</dbReference>
<feature type="compositionally biased region" description="Acidic residues" evidence="1">
    <location>
        <begin position="12"/>
        <end position="22"/>
    </location>
</feature>
<dbReference type="InterPro" id="IPR036070">
    <property type="entry name" value="Nop_dom_sf"/>
</dbReference>
<evidence type="ECO:0000313" key="3">
    <source>
        <dbReference type="EMBL" id="MCX2818346.1"/>
    </source>
</evidence>
<dbReference type="PROSITE" id="PS51358">
    <property type="entry name" value="NOP"/>
    <property type="match status" value="1"/>
</dbReference>
<dbReference type="InterPro" id="IPR045056">
    <property type="entry name" value="Nop56/Nop58"/>
</dbReference>
<proteinExistence type="predicted"/>
<organism evidence="3 4">
    <name type="scientific">Halorutilus salinus</name>
    <dbReference type="NCBI Taxonomy" id="2487751"/>
    <lineage>
        <taxon>Archaea</taxon>
        <taxon>Methanobacteriati</taxon>
        <taxon>Methanobacteriota</taxon>
        <taxon>Stenosarchaea group</taxon>
        <taxon>Halobacteria</taxon>
        <taxon>Halorutilales</taxon>
        <taxon>Halorutilaceae</taxon>
        <taxon>Halorutilus</taxon>
    </lineage>
</organism>